<dbReference type="EMBL" id="CP025738">
    <property type="protein sequence ID" value="AUO45144.1"/>
    <property type="molecule type" value="Genomic_DNA"/>
</dbReference>
<dbReference type="Proteomes" id="UP000235315">
    <property type="component" value="Chromosome"/>
</dbReference>
<accession>A0ABM6QW19</accession>
<organism evidence="1 2">
    <name type="scientific">Pseudomonas ogarae (strain DSM 112162 / CECT 30235 / F113)</name>
    <dbReference type="NCBI Taxonomy" id="1114970"/>
    <lineage>
        <taxon>Bacteria</taxon>
        <taxon>Pseudomonadati</taxon>
        <taxon>Pseudomonadota</taxon>
        <taxon>Gammaproteobacteria</taxon>
        <taxon>Pseudomonadales</taxon>
        <taxon>Pseudomonadaceae</taxon>
        <taxon>Pseudomonas</taxon>
    </lineage>
</organism>
<keyword evidence="2" id="KW-1185">Reference proteome</keyword>
<sequence length="118" mass="12562">MDFGFAGPFASKPAPTGAVLDMNLCPLKIECVGASLLAIAVVQLYGFWICRPLREQARSHSGAVLDMNFVSAEDRMCGSEPARDGGGSVTWMLGLLTSSRAGSLPQEKRGPTRNQVGY</sequence>
<gene>
    <name evidence="1" type="ORF">C1C98_06655</name>
</gene>
<proteinExistence type="predicted"/>
<evidence type="ECO:0000313" key="1">
    <source>
        <dbReference type="EMBL" id="AUO45144.1"/>
    </source>
</evidence>
<evidence type="ECO:0000313" key="2">
    <source>
        <dbReference type="Proteomes" id="UP000235315"/>
    </source>
</evidence>
<name>A0ABM6QW19_PSEO1</name>
<protein>
    <submittedName>
        <fullName evidence="1">Uncharacterized protein</fullName>
    </submittedName>
</protein>
<reference evidence="1 2" key="1">
    <citation type="submission" date="2018-01" db="EMBL/GenBank/DDBJ databases">
        <title>Tropical forage species Digitaria eriantha prevents oxidative stress under low temperature conditions by the incorporation of polyhydroxybutyrate-producing endophytic bacteria.</title>
        <authorList>
            <person name="Stritzler M."/>
            <person name="Ayub N."/>
        </authorList>
    </citation>
    <scope>NUCLEOTIDE SEQUENCE [LARGE SCALE GENOMIC DNA]</scope>
    <source>
        <strain evidence="1 2">FR1</strain>
    </source>
</reference>